<dbReference type="CDD" id="cd06587">
    <property type="entry name" value="VOC"/>
    <property type="match status" value="1"/>
</dbReference>
<keyword evidence="6" id="KW-1185">Reference proteome</keyword>
<evidence type="ECO:0000256" key="2">
    <source>
        <dbReference type="ARBA" id="ARBA00023027"/>
    </source>
</evidence>
<reference evidence="5 6" key="1">
    <citation type="submission" date="2014-12" db="EMBL/GenBank/DDBJ databases">
        <title>Genome sequence of Flavobacterium beibuense RSKm HC5.</title>
        <authorList>
            <person name="Kim J.F."/>
            <person name="Song J.Y."/>
            <person name="Kwak M.-J."/>
            <person name="Lee S.-W."/>
        </authorList>
    </citation>
    <scope>NUCLEOTIDE SEQUENCE [LARGE SCALE GENOMIC DNA]</scope>
    <source>
        <strain evidence="5 6">RSKm HC5</strain>
    </source>
</reference>
<accession>A0A444WD06</accession>
<gene>
    <name evidence="5" type="ORF">NU09_1221</name>
</gene>
<dbReference type="SUPFAM" id="SSF52283">
    <property type="entry name" value="Formate/glycerate dehydrogenase catalytic domain-like"/>
    <property type="match status" value="1"/>
</dbReference>
<dbReference type="Pfam" id="PF02826">
    <property type="entry name" value="2-Hacid_dh_C"/>
    <property type="match status" value="1"/>
</dbReference>
<dbReference type="Proteomes" id="UP000289775">
    <property type="component" value="Unassembled WGS sequence"/>
</dbReference>
<keyword evidence="3" id="KW-0560">Oxidoreductase</keyword>
<keyword evidence="2" id="KW-0520">NAD</keyword>
<dbReference type="PANTHER" id="PTHR43026:SF1">
    <property type="entry name" value="2-HYDROXYACID DEHYDROGENASE HOMOLOG 1-RELATED"/>
    <property type="match status" value="1"/>
</dbReference>
<dbReference type="Gene3D" id="3.10.180.10">
    <property type="entry name" value="2,3-Dihydroxybiphenyl 1,2-Dioxygenase, domain 1"/>
    <property type="match status" value="1"/>
</dbReference>
<dbReference type="InterPro" id="IPR006139">
    <property type="entry name" value="D-isomer_2_OHA_DH_cat_dom"/>
</dbReference>
<comment type="similarity">
    <text evidence="1 3">Belongs to the D-isomer specific 2-hydroxyacid dehydrogenase family.</text>
</comment>
<evidence type="ECO:0000256" key="3">
    <source>
        <dbReference type="RuleBase" id="RU003719"/>
    </source>
</evidence>
<dbReference type="SUPFAM" id="SSF54593">
    <property type="entry name" value="Glyoxalase/Bleomycin resistance protein/Dihydroxybiphenyl dioxygenase"/>
    <property type="match status" value="1"/>
</dbReference>
<dbReference type="Gene3D" id="3.40.50.720">
    <property type="entry name" value="NAD(P)-binding Rossmann-like Domain"/>
    <property type="match status" value="2"/>
</dbReference>
<protein>
    <submittedName>
        <fullName evidence="5">D-3-phosphoglycerate dehydrogenase</fullName>
    </submittedName>
</protein>
<dbReference type="CDD" id="cd12179">
    <property type="entry name" value="2-Hacid_dh_14"/>
    <property type="match status" value="1"/>
</dbReference>
<dbReference type="InterPro" id="IPR036291">
    <property type="entry name" value="NAD(P)-bd_dom_sf"/>
</dbReference>
<dbReference type="PROSITE" id="PS51819">
    <property type="entry name" value="VOC"/>
    <property type="match status" value="1"/>
</dbReference>
<sequence>MIIETNPKDVKILHIDSNNPILWEQLGQAGFENHADYKSTKEEVEAKIHEYNGIVIRSRFDIDKTFLDKATKLQFIARVGAGLESIDCDYAESKGVHLIAAPEGNRNAVGEQALGMLLSLFNNLNRADREIRSGKWIREGNRGHELDGKTIGIIGYGNMGKSFAKKLCGFDVEVLCYDIKPMVGDANAKQVSLEELQQKADVLSLHTPWTPETNKMVNADFINAFAKPFWLVNTARGKSVVTQDLAQALKSGKILGAALDVLEYEKSSFEHLFTDDAIPEAFQYLLDAENVLLSPHIAGWTFESHEKLAQVIVDKIKAVYFGSADSNEEEKRVTGIGGVFFKSENPDALKDWYKKHLGLATDNYGWTFWWKDKEGNDACTQWSPFAADTKYFEPSQKQFMQNFRVHDLDSLIIKLKEEGVTLVGEPEAYDYGKFAWILDVEGNKIELWEPVDKAFL</sequence>
<dbReference type="InterPro" id="IPR006140">
    <property type="entry name" value="D-isomer_DH_NAD-bd"/>
</dbReference>
<proteinExistence type="inferred from homology"/>
<dbReference type="AlphaFoldDB" id="A0A444WD06"/>
<evidence type="ECO:0000313" key="6">
    <source>
        <dbReference type="Proteomes" id="UP000289775"/>
    </source>
</evidence>
<dbReference type="InterPro" id="IPR037523">
    <property type="entry name" value="VOC_core"/>
</dbReference>
<dbReference type="EMBL" id="JUIW01000004">
    <property type="protein sequence ID" value="RYJ43713.1"/>
    <property type="molecule type" value="Genomic_DNA"/>
</dbReference>
<dbReference type="PANTHER" id="PTHR43026">
    <property type="entry name" value="2-HYDROXYACID DEHYDROGENASE HOMOLOG 1-RELATED"/>
    <property type="match status" value="1"/>
</dbReference>
<feature type="domain" description="VOC" evidence="4">
    <location>
        <begin position="335"/>
        <end position="450"/>
    </location>
</feature>
<name>A0A444WD06_9FLAO</name>
<evidence type="ECO:0000259" key="4">
    <source>
        <dbReference type="PROSITE" id="PS51819"/>
    </source>
</evidence>
<evidence type="ECO:0000313" key="5">
    <source>
        <dbReference type="EMBL" id="RYJ43713.1"/>
    </source>
</evidence>
<dbReference type="InterPro" id="IPR029068">
    <property type="entry name" value="Glyas_Bleomycin-R_OHBP_Dase"/>
</dbReference>
<dbReference type="InterPro" id="IPR058205">
    <property type="entry name" value="D-LDH-like"/>
</dbReference>
<organism evidence="5 6">
    <name type="scientific">Flavobacterium beibuense</name>
    <dbReference type="NCBI Taxonomy" id="657326"/>
    <lineage>
        <taxon>Bacteria</taxon>
        <taxon>Pseudomonadati</taxon>
        <taxon>Bacteroidota</taxon>
        <taxon>Flavobacteriia</taxon>
        <taxon>Flavobacteriales</taxon>
        <taxon>Flavobacteriaceae</taxon>
        <taxon>Flavobacterium</taxon>
    </lineage>
</organism>
<dbReference type="GO" id="GO:0051287">
    <property type="term" value="F:NAD binding"/>
    <property type="evidence" value="ECO:0007669"/>
    <property type="project" value="InterPro"/>
</dbReference>
<dbReference type="GO" id="GO:0008720">
    <property type="term" value="F:D-lactate dehydrogenase (NAD+) activity"/>
    <property type="evidence" value="ECO:0007669"/>
    <property type="project" value="TreeGrafter"/>
</dbReference>
<comment type="caution">
    <text evidence="5">The sequence shown here is derived from an EMBL/GenBank/DDBJ whole genome shotgun (WGS) entry which is preliminary data.</text>
</comment>
<dbReference type="SUPFAM" id="SSF51735">
    <property type="entry name" value="NAD(P)-binding Rossmann-fold domains"/>
    <property type="match status" value="1"/>
</dbReference>
<dbReference type="Pfam" id="PF00389">
    <property type="entry name" value="2-Hacid_dh"/>
    <property type="match status" value="1"/>
</dbReference>
<evidence type="ECO:0000256" key="1">
    <source>
        <dbReference type="ARBA" id="ARBA00005854"/>
    </source>
</evidence>